<feature type="compositionally biased region" description="Polar residues" evidence="1">
    <location>
        <begin position="42"/>
        <end position="55"/>
    </location>
</feature>
<sequence>MSETKSGSGGGYNHGPGSFAHNNADRLPGKSPPQVNVPDVRSNFSQTRDPATQAQHADLGKTEAERRAAFSQPQMNRAAFMAQRRPHQPMPELTMNAPLPYRQRIDWAKHTELQRKEHAAALGDQPRAPQARPMSKDQFLAQRFDDAAQGQSQTKSR</sequence>
<name>A0A6P1T0B5_9RHOB</name>
<feature type="region of interest" description="Disordered" evidence="1">
    <location>
        <begin position="110"/>
        <end position="157"/>
    </location>
</feature>
<dbReference type="KEGG" id="amaq:GO499_08390"/>
<organism evidence="2 3">
    <name type="scientific">Algicella marina</name>
    <dbReference type="NCBI Taxonomy" id="2683284"/>
    <lineage>
        <taxon>Bacteria</taxon>
        <taxon>Pseudomonadati</taxon>
        <taxon>Pseudomonadota</taxon>
        <taxon>Alphaproteobacteria</taxon>
        <taxon>Rhodobacterales</taxon>
        <taxon>Paracoccaceae</taxon>
        <taxon>Algicella</taxon>
    </lineage>
</organism>
<proteinExistence type="predicted"/>
<reference evidence="2 3" key="1">
    <citation type="submission" date="2019-12" db="EMBL/GenBank/DDBJ databases">
        <title>Complete genome sequence of Algicella marina strain 9Alg 56(T) isolated from the red alga Tichocarpus crinitus.</title>
        <authorList>
            <person name="Kim S.-G."/>
            <person name="Nedashkovskaya O.I."/>
        </authorList>
    </citation>
    <scope>NUCLEOTIDE SEQUENCE [LARGE SCALE GENOMIC DNA]</scope>
    <source>
        <strain evidence="2 3">9Alg 56</strain>
    </source>
</reference>
<accession>A0A6P1T0B5</accession>
<protein>
    <submittedName>
        <fullName evidence="2">Uncharacterized protein</fullName>
    </submittedName>
</protein>
<evidence type="ECO:0000313" key="3">
    <source>
        <dbReference type="Proteomes" id="UP000464495"/>
    </source>
</evidence>
<dbReference type="AlphaFoldDB" id="A0A6P1T0B5"/>
<evidence type="ECO:0000313" key="2">
    <source>
        <dbReference type="EMBL" id="QHQ35215.1"/>
    </source>
</evidence>
<keyword evidence="3" id="KW-1185">Reference proteome</keyword>
<gene>
    <name evidence="2" type="ORF">GO499_08390</name>
</gene>
<dbReference type="EMBL" id="CP046620">
    <property type="protein sequence ID" value="QHQ35215.1"/>
    <property type="molecule type" value="Genomic_DNA"/>
</dbReference>
<feature type="compositionally biased region" description="Basic and acidic residues" evidence="1">
    <location>
        <begin position="58"/>
        <end position="68"/>
    </location>
</feature>
<dbReference type="RefSeq" id="WP_161861780.1">
    <property type="nucleotide sequence ID" value="NZ_CP046620.1"/>
</dbReference>
<evidence type="ECO:0000256" key="1">
    <source>
        <dbReference type="SAM" id="MobiDB-lite"/>
    </source>
</evidence>
<feature type="region of interest" description="Disordered" evidence="1">
    <location>
        <begin position="1"/>
        <end position="73"/>
    </location>
</feature>
<dbReference type="Proteomes" id="UP000464495">
    <property type="component" value="Chromosome"/>
</dbReference>
<feature type="compositionally biased region" description="Basic and acidic residues" evidence="1">
    <location>
        <begin position="110"/>
        <end position="119"/>
    </location>
</feature>